<evidence type="ECO:0000259" key="17">
    <source>
        <dbReference type="Pfam" id="PF01490"/>
    </source>
</evidence>
<feature type="transmembrane region" description="Helical" evidence="16">
    <location>
        <begin position="355"/>
        <end position="375"/>
    </location>
</feature>
<dbReference type="Pfam" id="PF01490">
    <property type="entry name" value="Aa_trans"/>
    <property type="match status" value="2"/>
</dbReference>
<evidence type="ECO:0000256" key="7">
    <source>
        <dbReference type="ARBA" id="ARBA00022970"/>
    </source>
</evidence>
<keyword evidence="5" id="KW-0479">Metal-binding</keyword>
<evidence type="ECO:0000256" key="4">
    <source>
        <dbReference type="ARBA" id="ARBA00022692"/>
    </source>
</evidence>
<comment type="similarity">
    <text evidence="14">Belongs to the amino acid/polyamine transporter 2 family. SLC38A9 subfamily.</text>
</comment>
<evidence type="ECO:0000256" key="9">
    <source>
        <dbReference type="ARBA" id="ARBA00023053"/>
    </source>
</evidence>
<feature type="transmembrane region" description="Helical" evidence="16">
    <location>
        <begin position="579"/>
        <end position="597"/>
    </location>
</feature>
<dbReference type="GO" id="GO:0031902">
    <property type="term" value="C:late endosome membrane"/>
    <property type="evidence" value="ECO:0007669"/>
    <property type="project" value="UniProtKB-SubCell"/>
</dbReference>
<dbReference type="GO" id="GO:0005765">
    <property type="term" value="C:lysosomal membrane"/>
    <property type="evidence" value="ECO:0007669"/>
    <property type="project" value="UniProtKB-SubCell"/>
</dbReference>
<proteinExistence type="inferred from homology"/>
<evidence type="ECO:0000256" key="10">
    <source>
        <dbReference type="ARBA" id="ARBA00023136"/>
    </source>
</evidence>
<dbReference type="GO" id="GO:0015179">
    <property type="term" value="F:L-amino acid transmembrane transporter activity"/>
    <property type="evidence" value="ECO:0007669"/>
    <property type="project" value="TreeGrafter"/>
</dbReference>
<dbReference type="GO" id="GO:0046872">
    <property type="term" value="F:metal ion binding"/>
    <property type="evidence" value="ECO:0007669"/>
    <property type="project" value="UniProtKB-KW"/>
</dbReference>
<evidence type="ECO:0000256" key="14">
    <source>
        <dbReference type="ARBA" id="ARBA00038442"/>
    </source>
</evidence>
<evidence type="ECO:0000256" key="8">
    <source>
        <dbReference type="ARBA" id="ARBA00022989"/>
    </source>
</evidence>
<evidence type="ECO:0000256" key="12">
    <source>
        <dbReference type="ARBA" id="ARBA00023180"/>
    </source>
</evidence>
<feature type="transmembrane region" description="Helical" evidence="16">
    <location>
        <begin position="510"/>
        <end position="535"/>
    </location>
</feature>
<keyword evidence="3" id="KW-0813">Transport</keyword>
<keyword evidence="8 16" id="KW-1133">Transmembrane helix</keyword>
<feature type="compositionally biased region" description="Low complexity" evidence="15">
    <location>
        <begin position="58"/>
        <end position="69"/>
    </location>
</feature>
<gene>
    <name evidence="18" type="ORF">MSPICULIGERA_LOCUS2485</name>
</gene>
<dbReference type="Proteomes" id="UP001177023">
    <property type="component" value="Unassembled WGS sequence"/>
</dbReference>
<keyword evidence="7" id="KW-0029">Amino-acid transport</keyword>
<evidence type="ECO:0000313" key="19">
    <source>
        <dbReference type="Proteomes" id="UP001177023"/>
    </source>
</evidence>
<sequence>MSSIKQSPGSYGRSPLLSAKSRRGRRRGPMSSYGAIGAENDEVDAFLSDDRPGIRRVASSSRIRTTSESSRARSDSRTDRRPYLYTGGLGLSRDGSTQSLTTDEEHRDHAMAIRYRLFNRLDPGGETLRMPDHVVPPDLFSVLPFDDFKDASGKQSSFVTIFSIWNTMMGTSLLAMPWAMQQAGFGLGIFLIIAVAGISLYTAYRVVQSPQNLPLGVDPSLAEFSDVCKYLFGKPGEIVAVLFSIAVLLGGVMVYWVLMSNFLFYTGNVVYEALQPNSSTIPIMENKTWTCDVYCPEQFNQALWPEKFNEFFAEDSPGPWSFDKLWQLQGTVPIYLAVFTFPLMNFKSPTFFTKFNVLGTISVLYLIVFTTSKLVECGFNISFDPASKNYAQIANWRFPALTGTLTLSYFIHNAVLTILRSQKKPENNARDLSIGFFLACFCYVSIGFMFYAAFPVQRSCISDNFLNNFGSGDVLSSTARLFLLFQMITVLPLLMFLVRSQISYYVYGKTWPSFTVVLVLNVTIITIAVLVAMFYPHVGSLLRYVGAVSGLVYVFALPCLVYLRRCKLLTGQVSKTQTYVHYGIIALGAANLVAQFVI</sequence>
<keyword evidence="9" id="KW-0915">Sodium</keyword>
<accession>A0AA36C8P1</accession>
<evidence type="ECO:0000256" key="1">
    <source>
        <dbReference type="ARBA" id="ARBA00004107"/>
    </source>
</evidence>
<evidence type="ECO:0000256" key="15">
    <source>
        <dbReference type="SAM" id="MobiDB-lite"/>
    </source>
</evidence>
<feature type="non-terminal residue" evidence="18">
    <location>
        <position position="1"/>
    </location>
</feature>
<comment type="caution">
    <text evidence="18">The sequence shown here is derived from an EMBL/GenBank/DDBJ whole genome shotgun (WGS) entry which is preliminary data.</text>
</comment>
<dbReference type="InterPro" id="IPR013057">
    <property type="entry name" value="AA_transpt_TM"/>
</dbReference>
<evidence type="ECO:0000313" key="18">
    <source>
        <dbReference type="EMBL" id="CAJ0563573.1"/>
    </source>
</evidence>
<protein>
    <recommendedName>
        <fullName evidence="17">Amino acid transporter transmembrane domain-containing protein</fullName>
    </recommendedName>
</protein>
<feature type="transmembrane region" description="Helical" evidence="16">
    <location>
        <begin position="431"/>
        <end position="454"/>
    </location>
</feature>
<keyword evidence="12" id="KW-0325">Glycoprotein</keyword>
<comment type="subcellular location">
    <subcellularLocation>
        <location evidence="1">Late endosome membrane</location>
        <topology evidence="1">Multi-pass membrane protein</topology>
    </subcellularLocation>
    <subcellularLocation>
        <location evidence="2">Lysosome membrane</location>
        <topology evidence="2">Multi-pass membrane protein</topology>
    </subcellularLocation>
</comment>
<name>A0AA36C8P1_9BILA</name>
<feature type="compositionally biased region" description="Basic and acidic residues" evidence="15">
    <location>
        <begin position="70"/>
        <end position="82"/>
    </location>
</feature>
<evidence type="ECO:0000256" key="13">
    <source>
        <dbReference type="ARBA" id="ARBA00023228"/>
    </source>
</evidence>
<feature type="region of interest" description="Disordered" evidence="15">
    <location>
        <begin position="1"/>
        <end position="44"/>
    </location>
</feature>
<dbReference type="AlphaFoldDB" id="A0AA36C8P1"/>
<feature type="transmembrane region" description="Helical" evidence="16">
    <location>
        <begin position="474"/>
        <end position="498"/>
    </location>
</feature>
<feature type="transmembrane region" description="Helical" evidence="16">
    <location>
        <begin position="395"/>
        <end position="419"/>
    </location>
</feature>
<keyword evidence="4 16" id="KW-0812">Transmembrane</keyword>
<reference evidence="18" key="1">
    <citation type="submission" date="2023-06" db="EMBL/GenBank/DDBJ databases">
        <authorList>
            <person name="Delattre M."/>
        </authorList>
    </citation>
    <scope>NUCLEOTIDE SEQUENCE</scope>
    <source>
        <strain evidence="18">AF72</strain>
    </source>
</reference>
<evidence type="ECO:0000256" key="16">
    <source>
        <dbReference type="SAM" id="Phobius"/>
    </source>
</evidence>
<feature type="transmembrane region" description="Helical" evidence="16">
    <location>
        <begin position="158"/>
        <end position="179"/>
    </location>
</feature>
<dbReference type="PANTHER" id="PTHR22950">
    <property type="entry name" value="AMINO ACID TRANSPORTER"/>
    <property type="match status" value="1"/>
</dbReference>
<feature type="transmembrane region" description="Helical" evidence="16">
    <location>
        <begin position="325"/>
        <end position="343"/>
    </location>
</feature>
<feature type="transmembrane region" description="Helical" evidence="16">
    <location>
        <begin position="238"/>
        <end position="258"/>
    </location>
</feature>
<keyword evidence="6" id="KW-0967">Endosome</keyword>
<feature type="domain" description="Amino acid transporter transmembrane" evidence="17">
    <location>
        <begin position="156"/>
        <end position="263"/>
    </location>
</feature>
<dbReference type="PANTHER" id="PTHR22950:SF244">
    <property type="entry name" value="NEUTRAL AMINO ACID TRANSPORTER 9"/>
    <property type="match status" value="1"/>
</dbReference>
<evidence type="ECO:0000256" key="3">
    <source>
        <dbReference type="ARBA" id="ARBA00022448"/>
    </source>
</evidence>
<feature type="transmembrane region" description="Helical" evidence="16">
    <location>
        <begin position="185"/>
        <end position="204"/>
    </location>
</feature>
<evidence type="ECO:0000256" key="5">
    <source>
        <dbReference type="ARBA" id="ARBA00022723"/>
    </source>
</evidence>
<organism evidence="18 19">
    <name type="scientific">Mesorhabditis spiculigera</name>
    <dbReference type="NCBI Taxonomy" id="96644"/>
    <lineage>
        <taxon>Eukaryota</taxon>
        <taxon>Metazoa</taxon>
        <taxon>Ecdysozoa</taxon>
        <taxon>Nematoda</taxon>
        <taxon>Chromadorea</taxon>
        <taxon>Rhabditida</taxon>
        <taxon>Rhabditina</taxon>
        <taxon>Rhabditomorpha</taxon>
        <taxon>Rhabditoidea</taxon>
        <taxon>Rhabditidae</taxon>
        <taxon>Mesorhabditinae</taxon>
        <taxon>Mesorhabditis</taxon>
    </lineage>
</organism>
<keyword evidence="19" id="KW-1185">Reference proteome</keyword>
<evidence type="ECO:0000256" key="2">
    <source>
        <dbReference type="ARBA" id="ARBA00004155"/>
    </source>
</evidence>
<feature type="transmembrane region" description="Helical" evidence="16">
    <location>
        <begin position="541"/>
        <end position="563"/>
    </location>
</feature>
<feature type="region of interest" description="Disordered" evidence="15">
    <location>
        <begin position="57"/>
        <end position="104"/>
    </location>
</feature>
<feature type="domain" description="Amino acid transporter transmembrane" evidence="17">
    <location>
        <begin position="335"/>
        <end position="592"/>
    </location>
</feature>
<keyword evidence="13" id="KW-0458">Lysosome</keyword>
<evidence type="ECO:0000256" key="11">
    <source>
        <dbReference type="ARBA" id="ARBA00023157"/>
    </source>
</evidence>
<keyword evidence="11" id="KW-1015">Disulfide bond</keyword>
<keyword evidence="10 16" id="KW-0472">Membrane</keyword>
<evidence type="ECO:0000256" key="6">
    <source>
        <dbReference type="ARBA" id="ARBA00022753"/>
    </source>
</evidence>
<dbReference type="EMBL" id="CATQJA010000725">
    <property type="protein sequence ID" value="CAJ0563573.1"/>
    <property type="molecule type" value="Genomic_DNA"/>
</dbReference>